<evidence type="ECO:0000313" key="1">
    <source>
        <dbReference type="EMBL" id="GAA3377422.1"/>
    </source>
</evidence>
<proteinExistence type="predicted"/>
<name>A0ABP6SI15_9ACTN</name>
<dbReference type="Proteomes" id="UP001499990">
    <property type="component" value="Unassembled WGS sequence"/>
</dbReference>
<keyword evidence="2" id="KW-1185">Reference proteome</keyword>
<evidence type="ECO:0008006" key="3">
    <source>
        <dbReference type="Google" id="ProtNLM"/>
    </source>
</evidence>
<dbReference type="EMBL" id="BAAAYL010000001">
    <property type="protein sequence ID" value="GAA3377422.1"/>
    <property type="molecule type" value="Genomic_DNA"/>
</dbReference>
<organism evidence="1 2">
    <name type="scientific">Streptomyces sannanensis</name>
    <dbReference type="NCBI Taxonomy" id="285536"/>
    <lineage>
        <taxon>Bacteria</taxon>
        <taxon>Bacillati</taxon>
        <taxon>Actinomycetota</taxon>
        <taxon>Actinomycetes</taxon>
        <taxon>Kitasatosporales</taxon>
        <taxon>Streptomycetaceae</taxon>
        <taxon>Streptomyces</taxon>
    </lineage>
</organism>
<dbReference type="PROSITE" id="PS51257">
    <property type="entry name" value="PROKAR_LIPOPROTEIN"/>
    <property type="match status" value="1"/>
</dbReference>
<protein>
    <recommendedName>
        <fullName evidence="3">GerMN domain-containing protein</fullName>
    </recommendedName>
</protein>
<accession>A0ABP6SI15</accession>
<dbReference type="RefSeq" id="WP_345042093.1">
    <property type="nucleotide sequence ID" value="NZ_BAAAYL010000001.1"/>
</dbReference>
<sequence length="158" mass="16167">MKPRITAVLALSLLLTGCGIQSTDVVEAGDPARAHVNAPAAGRMLLFFLSPNGELMPVTRSVGGPVEAGKTIAALLAGPVEQERAAGLDTALPRHGLPVRIEDAGDGVRVYVGFDVTGLSGSAHRQLVCTAAYAGEGDGLLEVTVVGTDGTLPPDRCR</sequence>
<comment type="caution">
    <text evidence="1">The sequence shown here is derived from an EMBL/GenBank/DDBJ whole genome shotgun (WGS) entry which is preliminary data.</text>
</comment>
<evidence type="ECO:0000313" key="2">
    <source>
        <dbReference type="Proteomes" id="UP001499990"/>
    </source>
</evidence>
<gene>
    <name evidence="1" type="ORF">GCM10020367_53070</name>
</gene>
<reference evidence="2" key="1">
    <citation type="journal article" date="2019" name="Int. J. Syst. Evol. Microbiol.">
        <title>The Global Catalogue of Microorganisms (GCM) 10K type strain sequencing project: providing services to taxonomists for standard genome sequencing and annotation.</title>
        <authorList>
            <consortium name="The Broad Institute Genomics Platform"/>
            <consortium name="The Broad Institute Genome Sequencing Center for Infectious Disease"/>
            <person name="Wu L."/>
            <person name="Ma J."/>
        </authorList>
    </citation>
    <scope>NUCLEOTIDE SEQUENCE [LARGE SCALE GENOMIC DNA]</scope>
    <source>
        <strain evidence="2">JCM 9651</strain>
    </source>
</reference>